<dbReference type="InterPro" id="IPR012340">
    <property type="entry name" value="NA-bd_OB-fold"/>
</dbReference>
<dbReference type="AlphaFoldDB" id="A0A382VGT7"/>
<sequence>MIYSILRPKCVWCGKIFKSSTSDYLTSSKNIQYCSSKCEYEGKQMDIPRRKQTGAVGKMKAQIVVSTTDSAKEIRNYSKLKDDGIITEEEFKAKKKNLLGSHSGGPKVGQEFDGIVTRLMTFGAFVEYAPGREGLV</sequence>
<feature type="non-terminal residue" evidence="2">
    <location>
        <position position="136"/>
    </location>
</feature>
<dbReference type="InterPro" id="IPR018649">
    <property type="entry name" value="SHOCT"/>
</dbReference>
<dbReference type="Pfam" id="PF00575">
    <property type="entry name" value="S1"/>
    <property type="match status" value="1"/>
</dbReference>
<accession>A0A382VGT7</accession>
<feature type="domain" description="S1 motif" evidence="1">
    <location>
        <begin position="109"/>
        <end position="136"/>
    </location>
</feature>
<dbReference type="Gene3D" id="2.40.50.140">
    <property type="entry name" value="Nucleic acid-binding proteins"/>
    <property type="match status" value="1"/>
</dbReference>
<evidence type="ECO:0000313" key="2">
    <source>
        <dbReference type="EMBL" id="SVD45713.1"/>
    </source>
</evidence>
<dbReference type="GO" id="GO:0003676">
    <property type="term" value="F:nucleic acid binding"/>
    <property type="evidence" value="ECO:0007669"/>
    <property type="project" value="InterPro"/>
</dbReference>
<dbReference type="InterPro" id="IPR003029">
    <property type="entry name" value="S1_domain"/>
</dbReference>
<reference evidence="2" key="1">
    <citation type="submission" date="2018-05" db="EMBL/GenBank/DDBJ databases">
        <authorList>
            <person name="Lanie J.A."/>
            <person name="Ng W.-L."/>
            <person name="Kazmierczak K.M."/>
            <person name="Andrzejewski T.M."/>
            <person name="Davidsen T.M."/>
            <person name="Wayne K.J."/>
            <person name="Tettelin H."/>
            <person name="Glass J.I."/>
            <person name="Rusch D."/>
            <person name="Podicherti R."/>
            <person name="Tsui H.-C.T."/>
            <person name="Winkler M.E."/>
        </authorList>
    </citation>
    <scope>NUCLEOTIDE SEQUENCE</scope>
</reference>
<dbReference type="Pfam" id="PF09851">
    <property type="entry name" value="SHOCT"/>
    <property type="match status" value="1"/>
</dbReference>
<evidence type="ECO:0000259" key="1">
    <source>
        <dbReference type="PROSITE" id="PS50126"/>
    </source>
</evidence>
<name>A0A382VGT7_9ZZZZ</name>
<organism evidence="2">
    <name type="scientific">marine metagenome</name>
    <dbReference type="NCBI Taxonomy" id="408172"/>
    <lineage>
        <taxon>unclassified sequences</taxon>
        <taxon>metagenomes</taxon>
        <taxon>ecological metagenomes</taxon>
    </lineage>
</organism>
<dbReference type="PROSITE" id="PS50126">
    <property type="entry name" value="S1"/>
    <property type="match status" value="1"/>
</dbReference>
<dbReference type="EMBL" id="UINC01151857">
    <property type="protein sequence ID" value="SVD45713.1"/>
    <property type="molecule type" value="Genomic_DNA"/>
</dbReference>
<proteinExistence type="predicted"/>
<gene>
    <name evidence="2" type="ORF">METZ01_LOCUS398567</name>
</gene>
<protein>
    <recommendedName>
        <fullName evidence="1">S1 motif domain-containing protein</fullName>
    </recommendedName>
</protein>